<keyword evidence="9" id="KW-0226">DNA condensation</keyword>
<keyword evidence="7" id="KW-0132">Cell division</keyword>
<dbReference type="GO" id="GO:0051301">
    <property type="term" value="P:cell division"/>
    <property type="evidence" value="ECO:0007669"/>
    <property type="project" value="UniProtKB-KW"/>
</dbReference>
<evidence type="ECO:0000256" key="2">
    <source>
        <dbReference type="ARBA" id="ARBA00004496"/>
    </source>
</evidence>
<evidence type="ECO:0000256" key="5">
    <source>
        <dbReference type="ARBA" id="ARBA00022454"/>
    </source>
</evidence>
<evidence type="ECO:0000256" key="3">
    <source>
        <dbReference type="ARBA" id="ARBA00009471"/>
    </source>
</evidence>
<proteinExistence type="inferred from homology"/>
<keyword evidence="8" id="KW-0498">Mitosis</keyword>
<protein>
    <recommendedName>
        <fullName evidence="4">Condensin complex subunit 2</fullName>
    </recommendedName>
</protein>
<dbReference type="PANTHER" id="PTHR13108:SF9">
    <property type="entry name" value="CONDENSIN COMPLEX SUBUNIT 2"/>
    <property type="match status" value="1"/>
</dbReference>
<dbReference type="Pfam" id="PF05786">
    <property type="entry name" value="Cnd2"/>
    <property type="match status" value="1"/>
</dbReference>
<feature type="region of interest" description="Disordered" evidence="11">
    <location>
        <begin position="1"/>
        <end position="31"/>
    </location>
</feature>
<dbReference type="VEuPathDB" id="VectorBase:LLONM1_011853"/>
<evidence type="ECO:0000256" key="10">
    <source>
        <dbReference type="ARBA" id="ARBA00023306"/>
    </source>
</evidence>
<accession>A0A7G3AGE0</accession>
<comment type="subcellular location">
    <subcellularLocation>
        <location evidence="1">Chromosome</location>
    </subcellularLocation>
    <subcellularLocation>
        <location evidence="2">Cytoplasm</location>
    </subcellularLocation>
</comment>
<evidence type="ECO:0000256" key="7">
    <source>
        <dbReference type="ARBA" id="ARBA00022618"/>
    </source>
</evidence>
<evidence type="ECO:0000313" key="12">
    <source>
        <dbReference type="EMBL" id="MBC1170296.1"/>
    </source>
</evidence>
<feature type="region of interest" description="Disordered" evidence="11">
    <location>
        <begin position="138"/>
        <end position="167"/>
    </location>
</feature>
<evidence type="ECO:0000256" key="8">
    <source>
        <dbReference type="ARBA" id="ARBA00022776"/>
    </source>
</evidence>
<dbReference type="AlphaFoldDB" id="A0A7G3AGE0"/>
<keyword evidence="5" id="KW-0158">Chromosome</keyword>
<sequence>MENQSPLRRSNIGVFKTPALPEINDDEAERENTRRSFISNASTASSSVDQCESLQMGLKLFQENKFTKENAWNIPLIDSFTSLIRKHHMAVGNLQMAGYGLEASTKLWAIRVDSTHEKSMRLLSGLGNKKASRLEGAENDNLSETMAGQEESGVQQPRATRRKKRPKSMIARNVETINAKLETVPLPDPITASLRSVLGSIANPKNLLCNRLSDRNGVFNLDSNAPFNYPDVRVNVHEKSDWSDSKMFTIAVEDIGPEDRIRPMMTHYEIKDTPADEDEEIPWEASQLGGNGNGNMSLAFDMDAEVEPLPELLDDFMPMSEPIEQDFPDVGEITEEDRAVILASKVVRPNPIRIHDLRPTEANHSRLEYSYRPLEMINQYWAGPSHWKFKKTPKLSLVGAEGRQSTAAVGRQRRGGRATQRIQAFVDPDEEIFFNTKDTKLRQMNSRKKWEQKEKLKLPTDFKFDRAMFNKYKFAQGVMVMDANSDAAQAMLPIGDDYNYDNPVDRSYCSNVIQEDTDTETGTDAGGGEDAGAVGGDNAMEAAADGDGGEVENATIGHFGMEYENAPEKVEKIVLPYSKRPKFVDMKQLKKACWHLISVGCGKTGTISFMKLYRALPAQLSPMMRKNLSMALAFYAILHLANEHGLELIQRTDLKDFGIKLPESTAPAPHTPPV</sequence>
<feature type="compositionally biased region" description="Polar residues" evidence="11">
    <location>
        <begin position="140"/>
        <end position="158"/>
    </location>
</feature>
<dbReference type="GO" id="GO:0007076">
    <property type="term" value="P:mitotic chromosome condensation"/>
    <property type="evidence" value="ECO:0007669"/>
    <property type="project" value="InterPro"/>
</dbReference>
<evidence type="ECO:0000256" key="6">
    <source>
        <dbReference type="ARBA" id="ARBA00022490"/>
    </source>
</evidence>
<dbReference type="EMBL" id="GITU01001593">
    <property type="protein sequence ID" value="MBC1170296.1"/>
    <property type="molecule type" value="Transcribed_RNA"/>
</dbReference>
<dbReference type="GO" id="GO:0003682">
    <property type="term" value="F:chromatin binding"/>
    <property type="evidence" value="ECO:0007669"/>
    <property type="project" value="TreeGrafter"/>
</dbReference>
<organism evidence="12">
    <name type="scientific">Lutzomyia longipalpis</name>
    <name type="common">Sand fly</name>
    <dbReference type="NCBI Taxonomy" id="7200"/>
    <lineage>
        <taxon>Eukaryota</taxon>
        <taxon>Metazoa</taxon>
        <taxon>Ecdysozoa</taxon>
        <taxon>Arthropoda</taxon>
        <taxon>Hexapoda</taxon>
        <taxon>Insecta</taxon>
        <taxon>Pterygota</taxon>
        <taxon>Neoptera</taxon>
        <taxon>Endopterygota</taxon>
        <taxon>Diptera</taxon>
        <taxon>Nematocera</taxon>
        <taxon>Psychodoidea</taxon>
        <taxon>Psychodidae</taxon>
        <taxon>Lutzomyia</taxon>
        <taxon>Lutzomyia</taxon>
    </lineage>
</organism>
<reference evidence="12" key="1">
    <citation type="journal article" date="2020" name="BMC">
        <title>Leishmania infection induces a limited differential gene expression in the sand fly midgut.</title>
        <authorList>
            <person name="Coutinho-Abreu I.V."/>
            <person name="Serafim T.D."/>
            <person name="Meneses C."/>
            <person name="Kamhawi S."/>
            <person name="Oliveira F."/>
            <person name="Valenzuela J.G."/>
        </authorList>
    </citation>
    <scope>NUCLEOTIDE SEQUENCE</scope>
    <source>
        <strain evidence="12">Jacobina</strain>
        <tissue evidence="12">Midgut</tissue>
    </source>
</reference>
<evidence type="ECO:0000256" key="4">
    <source>
        <dbReference type="ARBA" id="ARBA00016065"/>
    </source>
</evidence>
<dbReference type="GO" id="GO:0000796">
    <property type="term" value="C:condensin complex"/>
    <property type="evidence" value="ECO:0007669"/>
    <property type="project" value="InterPro"/>
</dbReference>
<evidence type="ECO:0000256" key="11">
    <source>
        <dbReference type="SAM" id="MobiDB-lite"/>
    </source>
</evidence>
<dbReference type="PANTHER" id="PTHR13108">
    <property type="entry name" value="CONDENSIN COMPLEX SUBUNIT 2"/>
    <property type="match status" value="1"/>
</dbReference>
<evidence type="ECO:0000256" key="9">
    <source>
        <dbReference type="ARBA" id="ARBA00023067"/>
    </source>
</evidence>
<dbReference type="InterPro" id="IPR022816">
    <property type="entry name" value="Condensin_barren_su2"/>
</dbReference>
<keyword evidence="6" id="KW-0963">Cytoplasm</keyword>
<evidence type="ECO:0000256" key="1">
    <source>
        <dbReference type="ARBA" id="ARBA00004286"/>
    </source>
</evidence>
<name>A0A7G3AGE0_LUTLO</name>
<comment type="similarity">
    <text evidence="3">Belongs to the CND2 (condensin subunit 2) family.</text>
</comment>
<dbReference type="GO" id="GO:0005737">
    <property type="term" value="C:cytoplasm"/>
    <property type="evidence" value="ECO:0007669"/>
    <property type="project" value="UniProtKB-SubCell"/>
</dbReference>
<keyword evidence="10" id="KW-0131">Cell cycle</keyword>